<accession>A0A3B0V3U4</accession>
<evidence type="ECO:0000256" key="1">
    <source>
        <dbReference type="SAM" id="Phobius"/>
    </source>
</evidence>
<name>A0A3B0V3U4_9ZZZZ</name>
<sequence>MDKLLLLLAAITILTLIINLPFGYFRGNARKFSAKWFLYIHLPIPAIFVIRTFSGLGFKTVPIIVIGAIIGQIVGGRLYTARQNG</sequence>
<feature type="transmembrane region" description="Helical" evidence="1">
    <location>
        <begin position="6"/>
        <end position="24"/>
    </location>
</feature>
<keyword evidence="1" id="KW-0472">Membrane</keyword>
<dbReference type="AlphaFoldDB" id="A0A3B0V3U4"/>
<proteinExistence type="predicted"/>
<evidence type="ECO:0000313" key="2">
    <source>
        <dbReference type="EMBL" id="VAW35063.1"/>
    </source>
</evidence>
<keyword evidence="1" id="KW-0812">Transmembrane</keyword>
<feature type="transmembrane region" description="Helical" evidence="1">
    <location>
        <begin position="60"/>
        <end position="79"/>
    </location>
</feature>
<gene>
    <name evidence="2" type="ORF">MNBD_DELTA02-1023</name>
</gene>
<organism evidence="2">
    <name type="scientific">hydrothermal vent metagenome</name>
    <dbReference type="NCBI Taxonomy" id="652676"/>
    <lineage>
        <taxon>unclassified sequences</taxon>
        <taxon>metagenomes</taxon>
        <taxon>ecological metagenomes</taxon>
    </lineage>
</organism>
<dbReference type="EMBL" id="UOEZ01000018">
    <property type="protein sequence ID" value="VAW35063.1"/>
    <property type="molecule type" value="Genomic_DNA"/>
</dbReference>
<reference evidence="2" key="1">
    <citation type="submission" date="2018-06" db="EMBL/GenBank/DDBJ databases">
        <authorList>
            <person name="Zhirakovskaya E."/>
        </authorList>
    </citation>
    <scope>NUCLEOTIDE SEQUENCE</scope>
</reference>
<protein>
    <submittedName>
        <fullName evidence="2">Uncharacterized protein</fullName>
    </submittedName>
</protein>
<keyword evidence="1" id="KW-1133">Transmembrane helix</keyword>
<feature type="transmembrane region" description="Helical" evidence="1">
    <location>
        <begin position="36"/>
        <end position="54"/>
    </location>
</feature>